<keyword evidence="4" id="KW-1185">Reference proteome</keyword>
<feature type="signal peptide" evidence="1">
    <location>
        <begin position="1"/>
        <end position="23"/>
    </location>
</feature>
<dbReference type="InterPro" id="IPR025419">
    <property type="entry name" value="DUF4142"/>
</dbReference>
<comment type="caution">
    <text evidence="3">The sequence shown here is derived from an EMBL/GenBank/DDBJ whole genome shotgun (WGS) entry which is preliminary data.</text>
</comment>
<protein>
    <submittedName>
        <fullName evidence="3">DUF4142 domain-containing protein</fullName>
    </submittedName>
</protein>
<evidence type="ECO:0000313" key="4">
    <source>
        <dbReference type="Proteomes" id="UP001430193"/>
    </source>
</evidence>
<sequence>MKQHLSALLVIVAASALPLSVQAAGNVSATDRAFVAMVSQGGMFEVKAGQLAAEQGNTQDIKDQGATEAHDHQLVGDKLSSIANGAGIPVANSLNATFQKKLDDLKALSGSAFDTAYLNSMDDIHNKDGAAFAKEATSGTNPDLRAFAAETHRIVVRHLGELHAKP</sequence>
<feature type="domain" description="DUF4142" evidence="2">
    <location>
        <begin position="30"/>
        <end position="162"/>
    </location>
</feature>
<dbReference type="Gene3D" id="1.20.1260.10">
    <property type="match status" value="1"/>
</dbReference>
<dbReference type="PANTHER" id="PTHR38593:SF1">
    <property type="entry name" value="BLR2558 PROTEIN"/>
    <property type="match status" value="1"/>
</dbReference>
<feature type="chain" id="PRO_5045486306" evidence="1">
    <location>
        <begin position="24"/>
        <end position="166"/>
    </location>
</feature>
<dbReference type="EMBL" id="JADIKF010000038">
    <property type="protein sequence ID" value="MBM7129468.1"/>
    <property type="molecule type" value="Genomic_DNA"/>
</dbReference>
<dbReference type="Pfam" id="PF13628">
    <property type="entry name" value="DUF4142"/>
    <property type="match status" value="1"/>
</dbReference>
<reference evidence="3" key="1">
    <citation type="submission" date="2020-10" db="EMBL/GenBank/DDBJ databases">
        <title>Phylogeny of dyella-like bacteria.</title>
        <authorList>
            <person name="Fu J."/>
        </authorList>
    </citation>
    <scope>NUCLEOTIDE SEQUENCE</scope>
    <source>
        <strain evidence="3">DHON07</strain>
    </source>
</reference>
<evidence type="ECO:0000256" key="1">
    <source>
        <dbReference type="SAM" id="SignalP"/>
    </source>
</evidence>
<dbReference type="PANTHER" id="PTHR38593">
    <property type="entry name" value="BLR2558 PROTEIN"/>
    <property type="match status" value="1"/>
</dbReference>
<dbReference type="Proteomes" id="UP001430193">
    <property type="component" value="Unassembled WGS sequence"/>
</dbReference>
<name>A0ABS2KE60_9GAMM</name>
<keyword evidence="1" id="KW-0732">Signal</keyword>
<dbReference type="InterPro" id="IPR012347">
    <property type="entry name" value="Ferritin-like"/>
</dbReference>
<proteinExistence type="predicted"/>
<accession>A0ABS2KE60</accession>
<dbReference type="RefSeq" id="WP_204631090.1">
    <property type="nucleotide sequence ID" value="NZ_BSOC01000003.1"/>
</dbReference>
<evidence type="ECO:0000259" key="2">
    <source>
        <dbReference type="Pfam" id="PF13628"/>
    </source>
</evidence>
<organism evidence="3 4">
    <name type="scientific">Dyella mobilis</name>
    <dbReference type="NCBI Taxonomy" id="1849582"/>
    <lineage>
        <taxon>Bacteria</taxon>
        <taxon>Pseudomonadati</taxon>
        <taxon>Pseudomonadota</taxon>
        <taxon>Gammaproteobacteria</taxon>
        <taxon>Lysobacterales</taxon>
        <taxon>Rhodanobacteraceae</taxon>
        <taxon>Dyella</taxon>
    </lineage>
</organism>
<gene>
    <name evidence="3" type="ORF">ISS99_08020</name>
</gene>
<evidence type="ECO:0000313" key="3">
    <source>
        <dbReference type="EMBL" id="MBM7129468.1"/>
    </source>
</evidence>